<evidence type="ECO:0000256" key="4">
    <source>
        <dbReference type="PIRSR" id="PIRSR606689-2"/>
    </source>
</evidence>
<sequence>MEKRSEYVADSDTRKGAKMFPLRMVRPTSGMNIGKVEMCGCKCNFWDLGGAEKMRILWERYYADADAVVFVIDSVSTQSKLEEARDAFFHIMDKEVLDGIPTLVFATKADLIGEGEAEVKEESKPRSPTNKEVVNGEDPPDDSPSFLTFEELAELFELHEDGSLRTYDNITFRQGSAKTGEGVKAAFEWLIPRAKQIQRNRGKHQ</sequence>
<dbReference type="InterPro" id="IPR027417">
    <property type="entry name" value="P-loop_NTPase"/>
</dbReference>
<evidence type="ECO:0000256" key="1">
    <source>
        <dbReference type="ARBA" id="ARBA00022741"/>
    </source>
</evidence>
<keyword evidence="4" id="KW-0460">Magnesium</keyword>
<keyword evidence="1 3" id="KW-0547">Nucleotide-binding</keyword>
<organism evidence="6">
    <name type="scientific">Helicotheca tamesis</name>
    <dbReference type="NCBI Taxonomy" id="374047"/>
    <lineage>
        <taxon>Eukaryota</taxon>
        <taxon>Sar</taxon>
        <taxon>Stramenopiles</taxon>
        <taxon>Ochrophyta</taxon>
        <taxon>Bacillariophyta</taxon>
        <taxon>Mediophyceae</taxon>
        <taxon>Lithodesmiophycidae</taxon>
        <taxon>Lithodesmiales</taxon>
        <taxon>Lithodesmiaceae</taxon>
        <taxon>Helicotheca</taxon>
    </lineage>
</organism>
<feature type="region of interest" description="Disordered" evidence="5">
    <location>
        <begin position="116"/>
        <end position="143"/>
    </location>
</feature>
<dbReference type="GO" id="GO:0005794">
    <property type="term" value="C:Golgi apparatus"/>
    <property type="evidence" value="ECO:0007669"/>
    <property type="project" value="TreeGrafter"/>
</dbReference>
<dbReference type="AlphaFoldDB" id="A0A7S2HYN3"/>
<dbReference type="InterPro" id="IPR006689">
    <property type="entry name" value="Small_GTPase_ARF/SAR"/>
</dbReference>
<evidence type="ECO:0000256" key="3">
    <source>
        <dbReference type="PIRSR" id="PIRSR606689-1"/>
    </source>
</evidence>
<feature type="binding site" evidence="3">
    <location>
        <position position="50"/>
    </location>
    <ligand>
        <name>GTP</name>
        <dbReference type="ChEBI" id="CHEBI:37565"/>
    </ligand>
</feature>
<dbReference type="SUPFAM" id="SSF52540">
    <property type="entry name" value="P-loop containing nucleoside triphosphate hydrolases"/>
    <property type="match status" value="1"/>
</dbReference>
<protein>
    <submittedName>
        <fullName evidence="6">Uncharacterized protein</fullName>
    </submittedName>
</protein>
<dbReference type="GO" id="GO:0006886">
    <property type="term" value="P:intracellular protein transport"/>
    <property type="evidence" value="ECO:0007669"/>
    <property type="project" value="TreeGrafter"/>
</dbReference>
<dbReference type="PRINTS" id="PR00328">
    <property type="entry name" value="SAR1GTPBP"/>
</dbReference>
<dbReference type="PANTHER" id="PTHR45909">
    <property type="entry name" value="ADP-RIBOSYLATION FACTOR-RELATED PROTEIN 1"/>
    <property type="match status" value="1"/>
</dbReference>
<gene>
    <name evidence="6" type="ORF">HTAM1171_LOCUS8461</name>
</gene>
<name>A0A7S2HYN3_9STRA</name>
<feature type="binding site" evidence="4">
    <location>
        <position position="28"/>
    </location>
    <ligand>
        <name>Mg(2+)</name>
        <dbReference type="ChEBI" id="CHEBI:18420"/>
    </ligand>
</feature>
<dbReference type="PANTHER" id="PTHR45909:SF1">
    <property type="entry name" value="ADP-RIBOSYLATION FACTOR-RELATED PROTEIN 1"/>
    <property type="match status" value="1"/>
</dbReference>
<dbReference type="GO" id="GO:0046872">
    <property type="term" value="F:metal ion binding"/>
    <property type="evidence" value="ECO:0007669"/>
    <property type="project" value="UniProtKB-KW"/>
</dbReference>
<evidence type="ECO:0000256" key="5">
    <source>
        <dbReference type="SAM" id="MobiDB-lite"/>
    </source>
</evidence>
<reference evidence="6" key="1">
    <citation type="submission" date="2021-01" db="EMBL/GenBank/DDBJ databases">
        <authorList>
            <person name="Corre E."/>
            <person name="Pelletier E."/>
            <person name="Niang G."/>
            <person name="Scheremetjew M."/>
            <person name="Finn R."/>
            <person name="Kale V."/>
            <person name="Holt S."/>
            <person name="Cochrane G."/>
            <person name="Meng A."/>
            <person name="Brown T."/>
            <person name="Cohen L."/>
        </authorList>
    </citation>
    <scope>NUCLEOTIDE SEQUENCE</scope>
    <source>
        <strain evidence="6">CCMP826</strain>
    </source>
</reference>
<keyword evidence="2 3" id="KW-0342">GTP-binding</keyword>
<proteinExistence type="predicted"/>
<dbReference type="EMBL" id="HBGV01013848">
    <property type="protein sequence ID" value="CAD9504132.1"/>
    <property type="molecule type" value="Transcribed_RNA"/>
</dbReference>
<evidence type="ECO:0000256" key="2">
    <source>
        <dbReference type="ARBA" id="ARBA00023134"/>
    </source>
</evidence>
<dbReference type="GO" id="GO:0043001">
    <property type="term" value="P:Golgi to plasma membrane protein transport"/>
    <property type="evidence" value="ECO:0007669"/>
    <property type="project" value="TreeGrafter"/>
</dbReference>
<dbReference type="GO" id="GO:0005525">
    <property type="term" value="F:GTP binding"/>
    <property type="evidence" value="ECO:0007669"/>
    <property type="project" value="UniProtKB-KW"/>
</dbReference>
<dbReference type="PROSITE" id="PS51417">
    <property type="entry name" value="ARF"/>
    <property type="match status" value="1"/>
</dbReference>
<keyword evidence="4" id="KW-0479">Metal-binding</keyword>
<dbReference type="InterPro" id="IPR024156">
    <property type="entry name" value="Small_GTPase_ARF"/>
</dbReference>
<evidence type="ECO:0000313" key="6">
    <source>
        <dbReference type="EMBL" id="CAD9504132.1"/>
    </source>
</evidence>
<dbReference type="GO" id="GO:0034067">
    <property type="term" value="P:protein localization to Golgi apparatus"/>
    <property type="evidence" value="ECO:0007669"/>
    <property type="project" value="TreeGrafter"/>
</dbReference>
<dbReference type="Pfam" id="PF00025">
    <property type="entry name" value="Arf"/>
    <property type="match status" value="1"/>
</dbReference>
<accession>A0A7S2HYN3</accession>
<dbReference type="GO" id="GO:0003924">
    <property type="term" value="F:GTPase activity"/>
    <property type="evidence" value="ECO:0007669"/>
    <property type="project" value="InterPro"/>
</dbReference>
<dbReference type="SMART" id="SM00177">
    <property type="entry name" value="ARF"/>
    <property type="match status" value="1"/>
</dbReference>
<dbReference type="Gene3D" id="3.40.50.300">
    <property type="entry name" value="P-loop containing nucleotide triphosphate hydrolases"/>
    <property type="match status" value="1"/>
</dbReference>